<reference evidence="3" key="1">
    <citation type="submission" date="2021-02" db="EMBL/GenBank/DDBJ databases">
        <authorList>
            <person name="Nowell W R."/>
        </authorList>
    </citation>
    <scope>NUCLEOTIDE SEQUENCE</scope>
</reference>
<dbReference type="PROSITE" id="PS50911">
    <property type="entry name" value="CHAP"/>
    <property type="match status" value="1"/>
</dbReference>
<evidence type="ECO:0000313" key="9">
    <source>
        <dbReference type="Proteomes" id="UP000663882"/>
    </source>
</evidence>
<dbReference type="PANTHER" id="PTHR30094:SF0">
    <property type="entry name" value="BIFUNCTIONAL GLUTATHIONYLSPERMIDINE SYNTHETASE_AMIDASE-RELATED"/>
    <property type="match status" value="1"/>
</dbReference>
<dbReference type="InterPro" id="IPR051705">
    <property type="entry name" value="Gsp_Synthetase/Amidase"/>
</dbReference>
<evidence type="ECO:0000313" key="4">
    <source>
        <dbReference type="EMBL" id="CAF0897894.1"/>
    </source>
</evidence>
<dbReference type="EMBL" id="CAJNOO010000304">
    <property type="protein sequence ID" value="CAF0897266.1"/>
    <property type="molecule type" value="Genomic_DNA"/>
</dbReference>
<evidence type="ECO:0000256" key="1">
    <source>
        <dbReference type="SAM" id="SignalP"/>
    </source>
</evidence>
<dbReference type="Proteomes" id="UP000663882">
    <property type="component" value="Unassembled WGS sequence"/>
</dbReference>
<evidence type="ECO:0000313" key="6">
    <source>
        <dbReference type="EMBL" id="CAF1170042.1"/>
    </source>
</evidence>
<accession>A0A813ZBY5</accession>
<dbReference type="AlphaFoldDB" id="A0A813ZBY5"/>
<dbReference type="InterPro" id="IPR038765">
    <property type="entry name" value="Papain-like_cys_pep_sf"/>
</dbReference>
<name>A0A813ZBY5_9BILA</name>
<dbReference type="EMBL" id="CAJNOU010000168">
    <property type="protein sequence ID" value="CAF0897894.1"/>
    <property type="molecule type" value="Genomic_DNA"/>
</dbReference>
<dbReference type="EMBL" id="CAJOAX010002524">
    <property type="protein sequence ID" value="CAF3802285.1"/>
    <property type="molecule type" value="Genomic_DNA"/>
</dbReference>
<sequence length="274" mass="32652">MMKLVFTVCLLTVIYQSSHLAKSSKSEGKSIKFSYLQILREKRLVNEKRIARYNDIVGVSSSNVIGYSNGNDSFISNEDNYLYGIYMGIKWQCVEYARRWTFLRKSSIFESVNGANDMWNQLKYIENVVEKKKYPLKKHSNGHRNRPINESYLIYPIQKDMPYGHVAIIVDVLTNSIRVAEQNFYFHYWKGNYSREIPILFKNGLYYIEDKYQVYGWIEINDNKQLKPLDKLTIETIEKKNKFFLNSASYYQKSNFIFFTLFIYNLMLFQYLHL</sequence>
<dbReference type="Pfam" id="PF05257">
    <property type="entry name" value="CHAP"/>
    <property type="match status" value="1"/>
</dbReference>
<gene>
    <name evidence="6" type="ORF">JXQ802_LOCUS22743</name>
    <name evidence="7" type="ORF">OTI717_LOCUS18345</name>
    <name evidence="5" type="ORF">PYM288_LOCUS16268</name>
    <name evidence="3" type="ORF">RFH988_LOCUS8799</name>
    <name evidence="4" type="ORF">SEV965_LOCUS5478</name>
</gene>
<feature type="chain" id="PRO_5035683468" description="Peptidase C51 domain-containing protein" evidence="1">
    <location>
        <begin position="24"/>
        <end position="274"/>
    </location>
</feature>
<dbReference type="Proteomes" id="UP000663823">
    <property type="component" value="Unassembled WGS sequence"/>
</dbReference>
<organism evidence="3 9">
    <name type="scientific">Rotaria sordida</name>
    <dbReference type="NCBI Taxonomy" id="392033"/>
    <lineage>
        <taxon>Eukaryota</taxon>
        <taxon>Metazoa</taxon>
        <taxon>Spiralia</taxon>
        <taxon>Gnathifera</taxon>
        <taxon>Rotifera</taxon>
        <taxon>Eurotatoria</taxon>
        <taxon>Bdelloidea</taxon>
        <taxon>Philodinida</taxon>
        <taxon>Philodinidae</taxon>
        <taxon>Rotaria</taxon>
    </lineage>
</organism>
<dbReference type="Proteomes" id="UP000663889">
    <property type="component" value="Unassembled WGS sequence"/>
</dbReference>
<evidence type="ECO:0000313" key="3">
    <source>
        <dbReference type="EMBL" id="CAF0897266.1"/>
    </source>
</evidence>
<dbReference type="GO" id="GO:0016874">
    <property type="term" value="F:ligase activity"/>
    <property type="evidence" value="ECO:0007669"/>
    <property type="project" value="TreeGrafter"/>
</dbReference>
<dbReference type="InterPro" id="IPR007921">
    <property type="entry name" value="CHAP_dom"/>
</dbReference>
<dbReference type="Proteomes" id="UP000663854">
    <property type="component" value="Unassembled WGS sequence"/>
</dbReference>
<keyword evidence="1" id="KW-0732">Signal</keyword>
<evidence type="ECO:0000313" key="5">
    <source>
        <dbReference type="EMBL" id="CAF1033577.1"/>
    </source>
</evidence>
<dbReference type="SUPFAM" id="SSF54001">
    <property type="entry name" value="Cysteine proteinases"/>
    <property type="match status" value="1"/>
</dbReference>
<dbReference type="EMBL" id="CAJNOH010000417">
    <property type="protein sequence ID" value="CAF1033577.1"/>
    <property type="molecule type" value="Genomic_DNA"/>
</dbReference>
<keyword evidence="8" id="KW-1185">Reference proteome</keyword>
<dbReference type="Proteomes" id="UP000663870">
    <property type="component" value="Unassembled WGS sequence"/>
</dbReference>
<proteinExistence type="predicted"/>
<protein>
    <recommendedName>
        <fullName evidence="2">Peptidase C51 domain-containing protein</fullName>
    </recommendedName>
</protein>
<dbReference type="Gene3D" id="3.90.1720.10">
    <property type="entry name" value="endopeptidase domain like (from Nostoc punctiforme)"/>
    <property type="match status" value="1"/>
</dbReference>
<feature type="domain" description="Peptidase C51" evidence="2">
    <location>
        <begin position="68"/>
        <end position="209"/>
    </location>
</feature>
<evidence type="ECO:0000259" key="2">
    <source>
        <dbReference type="PROSITE" id="PS50911"/>
    </source>
</evidence>
<dbReference type="EMBL" id="CAJNOL010000699">
    <property type="protein sequence ID" value="CAF1170042.1"/>
    <property type="molecule type" value="Genomic_DNA"/>
</dbReference>
<evidence type="ECO:0000313" key="8">
    <source>
        <dbReference type="Proteomes" id="UP000663870"/>
    </source>
</evidence>
<evidence type="ECO:0000313" key="7">
    <source>
        <dbReference type="EMBL" id="CAF3802285.1"/>
    </source>
</evidence>
<dbReference type="OrthoDB" id="299748at2759"/>
<feature type="signal peptide" evidence="1">
    <location>
        <begin position="1"/>
        <end position="23"/>
    </location>
</feature>
<dbReference type="PANTHER" id="PTHR30094">
    <property type="entry name" value="BIFUNCTIONAL GLUTATHIONYLSPERMIDINE SYNTHETASE/AMIDASE-RELATED"/>
    <property type="match status" value="1"/>
</dbReference>
<comment type="caution">
    <text evidence="3">The sequence shown here is derived from an EMBL/GenBank/DDBJ whole genome shotgun (WGS) entry which is preliminary data.</text>
</comment>